<protein>
    <recommendedName>
        <fullName evidence="1">Dual specificity phosphatase catalytic domain-containing protein</fullName>
    </recommendedName>
</protein>
<dbReference type="AlphaFoldDB" id="A0A0V0Q7H8"/>
<dbReference type="EMBL" id="LDAU01000267">
    <property type="protein sequence ID" value="KRW98172.1"/>
    <property type="molecule type" value="Genomic_DNA"/>
</dbReference>
<accession>A0A0V0Q7H8</accession>
<evidence type="ECO:0000259" key="1">
    <source>
        <dbReference type="Pfam" id="PF00782"/>
    </source>
</evidence>
<dbReference type="SUPFAM" id="SSF52799">
    <property type="entry name" value="(Phosphotyrosine protein) phosphatases II"/>
    <property type="match status" value="1"/>
</dbReference>
<comment type="caution">
    <text evidence="2">The sequence shown here is derived from an EMBL/GenBank/DDBJ whole genome shotgun (WGS) entry which is preliminary data.</text>
</comment>
<dbReference type="PANTHER" id="PTHR46377:SF1">
    <property type="entry name" value="DUAL SPECIFICITY PROTEIN PHOSPHATASE 19"/>
    <property type="match status" value="1"/>
</dbReference>
<dbReference type="InParanoid" id="A0A0V0Q7H8"/>
<dbReference type="InterPro" id="IPR000340">
    <property type="entry name" value="Dual-sp_phosphatase_cat-dom"/>
</dbReference>
<dbReference type="InterPro" id="IPR029021">
    <property type="entry name" value="Prot-tyrosine_phosphatase-like"/>
</dbReference>
<proteinExistence type="predicted"/>
<feature type="domain" description="Dual specificity phosphatase catalytic" evidence="1">
    <location>
        <begin position="8"/>
        <end position="91"/>
    </location>
</feature>
<dbReference type="GO" id="GO:0005737">
    <property type="term" value="C:cytoplasm"/>
    <property type="evidence" value="ECO:0007669"/>
    <property type="project" value="TreeGrafter"/>
</dbReference>
<organism evidence="2 3">
    <name type="scientific">Pseudocohnilembus persalinus</name>
    <name type="common">Ciliate</name>
    <dbReference type="NCBI Taxonomy" id="266149"/>
    <lineage>
        <taxon>Eukaryota</taxon>
        <taxon>Sar</taxon>
        <taxon>Alveolata</taxon>
        <taxon>Ciliophora</taxon>
        <taxon>Intramacronucleata</taxon>
        <taxon>Oligohymenophorea</taxon>
        <taxon>Scuticociliatia</taxon>
        <taxon>Philasterida</taxon>
        <taxon>Pseudocohnilembidae</taxon>
        <taxon>Pseudocohnilembus</taxon>
    </lineage>
</organism>
<dbReference type="PANTHER" id="PTHR46377">
    <property type="entry name" value="DUAL SPECIFICITY PROTEIN PHOSPHATASE 19"/>
    <property type="match status" value="1"/>
</dbReference>
<dbReference type="GO" id="GO:0008579">
    <property type="term" value="F:JUN kinase phosphatase activity"/>
    <property type="evidence" value="ECO:0007669"/>
    <property type="project" value="TreeGrafter"/>
</dbReference>
<gene>
    <name evidence="2" type="ORF">PPERSA_02150</name>
</gene>
<name>A0A0V0Q7H8_PSEPJ</name>
<evidence type="ECO:0000313" key="3">
    <source>
        <dbReference type="Proteomes" id="UP000054937"/>
    </source>
</evidence>
<dbReference type="Proteomes" id="UP000054937">
    <property type="component" value="Unassembled WGS sequence"/>
</dbReference>
<keyword evidence="3" id="KW-1185">Reference proteome</keyword>
<dbReference type="CDD" id="cd14498">
    <property type="entry name" value="DSP"/>
    <property type="match status" value="1"/>
</dbReference>
<dbReference type="Gene3D" id="3.90.190.10">
    <property type="entry name" value="Protein tyrosine phosphatase superfamily"/>
    <property type="match status" value="1"/>
</dbReference>
<reference evidence="2 3" key="1">
    <citation type="journal article" date="2015" name="Sci. Rep.">
        <title>Genome of the facultative scuticociliatosis pathogen Pseudocohnilembus persalinus provides insight into its virulence through horizontal gene transfer.</title>
        <authorList>
            <person name="Xiong J."/>
            <person name="Wang G."/>
            <person name="Cheng J."/>
            <person name="Tian M."/>
            <person name="Pan X."/>
            <person name="Warren A."/>
            <person name="Jiang C."/>
            <person name="Yuan D."/>
            <person name="Miao W."/>
        </authorList>
    </citation>
    <scope>NUCLEOTIDE SEQUENCE [LARGE SCALE GENOMIC DNA]</scope>
    <source>
        <strain evidence="2">36N120E</strain>
    </source>
</reference>
<sequence length="140" mass="16728">MSKIEDKIYIGSSQEANSFQFLKDIKATHILVCGQNIPQYFQNKQQFQYHQLQLVDKQHENLLKYISQAFEFIEESLYNNKDNLNAIFVHCLGVQNELLKSNSRDKIKTQKNQSNFEFLRITTAFRKNIRTKQYPDIWFK</sequence>
<evidence type="ECO:0000313" key="2">
    <source>
        <dbReference type="EMBL" id="KRW98172.1"/>
    </source>
</evidence>
<dbReference type="Pfam" id="PF00782">
    <property type="entry name" value="DSPc"/>
    <property type="match status" value="1"/>
</dbReference>